<dbReference type="InterPro" id="IPR002528">
    <property type="entry name" value="MATE_fam"/>
</dbReference>
<comment type="function">
    <text evidence="1">Multidrug efflux pump.</text>
</comment>
<evidence type="ECO:0000256" key="6">
    <source>
        <dbReference type="SAM" id="Phobius"/>
    </source>
</evidence>
<name>A0A852V4U1_9ACTN</name>
<evidence type="ECO:0000256" key="1">
    <source>
        <dbReference type="ARBA" id="ARBA00003408"/>
    </source>
</evidence>
<dbReference type="GO" id="GO:0015297">
    <property type="term" value="F:antiporter activity"/>
    <property type="evidence" value="ECO:0007669"/>
    <property type="project" value="InterPro"/>
</dbReference>
<dbReference type="EMBL" id="JACCCO010000002">
    <property type="protein sequence ID" value="NYF42333.1"/>
    <property type="molecule type" value="Genomic_DNA"/>
</dbReference>
<keyword evidence="6" id="KW-1133">Transmembrane helix</keyword>
<evidence type="ECO:0000313" key="8">
    <source>
        <dbReference type="Proteomes" id="UP000576393"/>
    </source>
</evidence>
<keyword evidence="6" id="KW-0472">Membrane</keyword>
<feature type="transmembrane region" description="Helical" evidence="6">
    <location>
        <begin position="7"/>
        <end position="29"/>
    </location>
</feature>
<keyword evidence="6" id="KW-0812">Transmembrane</keyword>
<evidence type="ECO:0000256" key="2">
    <source>
        <dbReference type="ARBA" id="ARBA00010199"/>
    </source>
</evidence>
<feature type="transmembrane region" description="Helical" evidence="6">
    <location>
        <begin position="346"/>
        <end position="364"/>
    </location>
</feature>
<feature type="transmembrane region" description="Helical" evidence="6">
    <location>
        <begin position="310"/>
        <end position="334"/>
    </location>
</feature>
<dbReference type="InterPro" id="IPR050222">
    <property type="entry name" value="MATE_MdtK"/>
</dbReference>
<accession>A0A852V4U1</accession>
<protein>
    <recommendedName>
        <fullName evidence="3">Probable multidrug resistance protein NorM</fullName>
    </recommendedName>
    <alternativeName>
        <fullName evidence="5">Multidrug-efflux transporter</fullName>
    </alternativeName>
</protein>
<feature type="transmembrane region" description="Helical" evidence="6">
    <location>
        <begin position="77"/>
        <end position="98"/>
    </location>
</feature>
<evidence type="ECO:0000256" key="3">
    <source>
        <dbReference type="ARBA" id="ARBA00020268"/>
    </source>
</evidence>
<organism evidence="7 8">
    <name type="scientific">Streptosporangium sandarakinum</name>
    <dbReference type="NCBI Taxonomy" id="1260955"/>
    <lineage>
        <taxon>Bacteria</taxon>
        <taxon>Bacillati</taxon>
        <taxon>Actinomycetota</taxon>
        <taxon>Actinomycetes</taxon>
        <taxon>Streptosporangiales</taxon>
        <taxon>Streptosporangiaceae</taxon>
        <taxon>Streptosporangium</taxon>
    </lineage>
</organism>
<comment type="similarity">
    <text evidence="2">Belongs to the multi antimicrobial extrusion (MATE) (TC 2.A.66.1) family.</text>
</comment>
<feature type="transmembrane region" description="Helical" evidence="6">
    <location>
        <begin position="248"/>
        <end position="265"/>
    </location>
</feature>
<evidence type="ECO:0000256" key="4">
    <source>
        <dbReference type="ARBA" id="ARBA00022448"/>
    </source>
</evidence>
<evidence type="ECO:0000313" key="7">
    <source>
        <dbReference type="EMBL" id="NYF42333.1"/>
    </source>
</evidence>
<keyword evidence="4" id="KW-0813">Transport</keyword>
<dbReference type="Pfam" id="PF01554">
    <property type="entry name" value="MatE"/>
    <property type="match status" value="2"/>
</dbReference>
<dbReference type="Proteomes" id="UP000576393">
    <property type="component" value="Unassembled WGS sequence"/>
</dbReference>
<feature type="transmembrane region" description="Helical" evidence="6">
    <location>
        <begin position="153"/>
        <end position="173"/>
    </location>
</feature>
<comment type="caution">
    <text evidence="7">The sequence shown here is derived from an EMBL/GenBank/DDBJ whole genome shotgun (WGS) entry which is preliminary data.</text>
</comment>
<feature type="transmembrane region" description="Helical" evidence="6">
    <location>
        <begin position="179"/>
        <end position="198"/>
    </location>
</feature>
<evidence type="ECO:0000256" key="5">
    <source>
        <dbReference type="ARBA" id="ARBA00031636"/>
    </source>
</evidence>
<feature type="transmembrane region" description="Helical" evidence="6">
    <location>
        <begin position="376"/>
        <end position="398"/>
    </location>
</feature>
<reference evidence="7 8" key="1">
    <citation type="submission" date="2020-07" db="EMBL/GenBank/DDBJ databases">
        <title>Sequencing the genomes of 1000 actinobacteria strains.</title>
        <authorList>
            <person name="Klenk H.-P."/>
        </authorList>
    </citation>
    <scope>NUCLEOTIDE SEQUENCE [LARGE SCALE GENOMIC DNA]</scope>
    <source>
        <strain evidence="7 8">DSM 45763</strain>
    </source>
</reference>
<dbReference type="PANTHER" id="PTHR43298:SF2">
    <property type="entry name" value="FMN_FAD EXPORTER YEEO-RELATED"/>
    <property type="match status" value="1"/>
</dbReference>
<sequence length="440" mass="43932">MKLLRLALPVYVELLTAVVAVGLIDLLWVSPLGGPAVATVTIATAAENLALGVVLAVSTGTTVAVGRRDGREPLGPVVRTAWLLGGAVSLAVAVPGVLLREPLARLFTEDPGTARLTAGFFLISLGGLPVFYAQTLTDGIFKGLGDTATPMRTALLCNALVIALDPLFVYGLGMGVQGAAAATVAARAVALGVALTLLSRRLSRHAASGPPARARRPDDVDTVRVVRTGGAGNAGEIVRTGLPMSGDFLARSLVGMLMVELVGGFGVTPLAAYGTGTKIMLAGVMAFYALRQAAMIQTARSGRAGPASSLGLAAGGVVAAVLNTVAVPAAGLFTSDAAVAAGTVDFLRWMTLHLVPFGALIAAGGTMQASGRGGRVLAATLAGFAVQLGLAHALGAALGVTGVWLAMAAGTTLAAVLVAVLAAARFPAGKSVAALPNLDS</sequence>
<dbReference type="AlphaFoldDB" id="A0A852V4U1"/>
<dbReference type="RefSeq" id="WP_179824847.1">
    <property type="nucleotide sequence ID" value="NZ_JACCCO010000002.1"/>
</dbReference>
<feature type="transmembrane region" description="Helical" evidence="6">
    <location>
        <begin position="404"/>
        <end position="424"/>
    </location>
</feature>
<keyword evidence="8" id="KW-1185">Reference proteome</keyword>
<feature type="transmembrane region" description="Helical" evidence="6">
    <location>
        <begin position="118"/>
        <end position="141"/>
    </location>
</feature>
<feature type="transmembrane region" description="Helical" evidence="6">
    <location>
        <begin position="271"/>
        <end position="290"/>
    </location>
</feature>
<dbReference type="GO" id="GO:0042910">
    <property type="term" value="F:xenobiotic transmembrane transporter activity"/>
    <property type="evidence" value="ECO:0007669"/>
    <property type="project" value="InterPro"/>
</dbReference>
<gene>
    <name evidence="7" type="ORF">HDA43_004534</name>
</gene>
<dbReference type="GO" id="GO:0005886">
    <property type="term" value="C:plasma membrane"/>
    <property type="evidence" value="ECO:0007669"/>
    <property type="project" value="TreeGrafter"/>
</dbReference>
<proteinExistence type="inferred from homology"/>
<dbReference type="PANTHER" id="PTHR43298">
    <property type="entry name" value="MULTIDRUG RESISTANCE PROTEIN NORM-RELATED"/>
    <property type="match status" value="1"/>
</dbReference>